<protein>
    <submittedName>
        <fullName evidence="2">Uncharacterized protein</fullName>
    </submittedName>
</protein>
<sequence>MADYVQKLKKDTREFTHAINHCLNNLKQKNFYLTNIDNENISERSKEVGEKVYDYMLSILEKMFNNDENKFINNDDYNTTSKSYFKIKQEIIKNINSDINLNQKDGNMCRENNNTLKNNNSLIVMKHVSADKTKVEKLEDTTSSSLSNNNSLKQNLRRTRCSNSIKPERSFYNDVNSDDEEEEEEKSDDDDDDYDENRINNKNGRPIKKRKKYMILPYSEKVKLVDLSIDNPAWSWDQLKQVTGCHSYVRSRAHFLDIKRQILNDRNTYEKFKTINDWIYQSCVIENPDIMEITDAKLKSYTKRAKKVFSPEANEFSMTKGWVYYMKKRLGITDESNDFKPNVKQEPEKSGSKNVGIYLFKHSSSFEEDEAHDEDSDWSFNDNTEVLEDEEYHYVASGDDDDDDNDEATLSSKSCVDSKLSYENDNVDCKNIKKELKASSTNKYHDSDTNKDNKTILKEIIEPSAKKLKTNVSDEEKKRVVDMARKNPQWNLEQLKKESKCQELLFVSQLYDWQSQLEQNRPGSSKNIF</sequence>
<evidence type="ECO:0000313" key="2">
    <source>
        <dbReference type="EMBL" id="KAF7994986.1"/>
    </source>
</evidence>
<evidence type="ECO:0000256" key="1">
    <source>
        <dbReference type="SAM" id="MobiDB-lite"/>
    </source>
</evidence>
<keyword evidence="3" id="KW-1185">Reference proteome</keyword>
<dbReference type="AlphaFoldDB" id="A0A834XZ91"/>
<feature type="compositionally biased region" description="Low complexity" evidence="1">
    <location>
        <begin position="143"/>
        <end position="152"/>
    </location>
</feature>
<comment type="caution">
    <text evidence="2">The sequence shown here is derived from an EMBL/GenBank/DDBJ whole genome shotgun (WGS) entry which is preliminary data.</text>
</comment>
<evidence type="ECO:0000313" key="3">
    <source>
        <dbReference type="Proteomes" id="UP000639338"/>
    </source>
</evidence>
<proteinExistence type="predicted"/>
<organism evidence="2 3">
    <name type="scientific">Aphidius gifuensis</name>
    <name type="common">Parasitoid wasp</name>
    <dbReference type="NCBI Taxonomy" id="684658"/>
    <lineage>
        <taxon>Eukaryota</taxon>
        <taxon>Metazoa</taxon>
        <taxon>Ecdysozoa</taxon>
        <taxon>Arthropoda</taxon>
        <taxon>Hexapoda</taxon>
        <taxon>Insecta</taxon>
        <taxon>Pterygota</taxon>
        <taxon>Neoptera</taxon>
        <taxon>Endopterygota</taxon>
        <taxon>Hymenoptera</taxon>
        <taxon>Apocrita</taxon>
        <taxon>Ichneumonoidea</taxon>
        <taxon>Braconidae</taxon>
        <taxon>Aphidiinae</taxon>
        <taxon>Aphidius</taxon>
    </lineage>
</organism>
<gene>
    <name evidence="2" type="ORF">HCN44_004458</name>
</gene>
<reference evidence="2 3" key="1">
    <citation type="submission" date="2020-08" db="EMBL/GenBank/DDBJ databases">
        <title>Aphidius gifuensis genome sequencing and assembly.</title>
        <authorList>
            <person name="Du Z."/>
        </authorList>
    </citation>
    <scope>NUCLEOTIDE SEQUENCE [LARGE SCALE GENOMIC DNA]</scope>
    <source>
        <strain evidence="2">YNYX2018</strain>
        <tissue evidence="2">Adults</tissue>
    </source>
</reference>
<feature type="compositionally biased region" description="Acidic residues" evidence="1">
    <location>
        <begin position="176"/>
        <end position="195"/>
    </location>
</feature>
<dbReference type="EMBL" id="JACMRX010000002">
    <property type="protein sequence ID" value="KAF7994986.1"/>
    <property type="molecule type" value="Genomic_DNA"/>
</dbReference>
<accession>A0A834XZ91</accession>
<name>A0A834XZ91_APHGI</name>
<feature type="region of interest" description="Disordered" evidence="1">
    <location>
        <begin position="135"/>
        <end position="204"/>
    </location>
</feature>
<dbReference type="Proteomes" id="UP000639338">
    <property type="component" value="Unassembled WGS sequence"/>
</dbReference>